<evidence type="ECO:0000313" key="2">
    <source>
        <dbReference type="Proteomes" id="UP001295463"/>
    </source>
</evidence>
<dbReference type="EMBL" id="OW150024">
    <property type="protein sequence ID" value="CAH2032534.1"/>
    <property type="molecule type" value="Genomic_DNA"/>
</dbReference>
<gene>
    <name evidence="1" type="ORF">GEAMG1_2698</name>
</gene>
<keyword evidence="2" id="KW-1185">Reference proteome</keyword>
<name>A0ABM9DBC2_9BACT</name>
<reference evidence="1 2" key="1">
    <citation type="submission" date="2022-03" db="EMBL/GenBank/DDBJ databases">
        <authorList>
            <person name="Koch H."/>
        </authorList>
    </citation>
    <scope>NUCLEOTIDE SEQUENCE [LARGE SCALE GENOMIC DNA]</scope>
    <source>
        <strain evidence="1 2">G1</strain>
    </source>
</reference>
<proteinExistence type="predicted"/>
<accession>A0ABM9DBC2</accession>
<sequence>MWFMTDRNRKRFGQSGFNMSAIKKLSSNPVAMVNFCGLISGSTTAKRIEDNVTGVC</sequence>
<evidence type="ECO:0000313" key="1">
    <source>
        <dbReference type="EMBL" id="CAH2032534.1"/>
    </source>
</evidence>
<dbReference type="Proteomes" id="UP001295463">
    <property type="component" value="Chromosome"/>
</dbReference>
<organism evidence="1 2">
    <name type="scientific">Trichlorobacter ammonificans</name>
    <dbReference type="NCBI Taxonomy" id="2916410"/>
    <lineage>
        <taxon>Bacteria</taxon>
        <taxon>Pseudomonadati</taxon>
        <taxon>Thermodesulfobacteriota</taxon>
        <taxon>Desulfuromonadia</taxon>
        <taxon>Geobacterales</taxon>
        <taxon>Geobacteraceae</taxon>
        <taxon>Trichlorobacter</taxon>
    </lineage>
</organism>
<protein>
    <submittedName>
        <fullName evidence="1">Uncharacterized protein</fullName>
    </submittedName>
</protein>